<evidence type="ECO:0000256" key="3">
    <source>
        <dbReference type="ARBA" id="ARBA00022475"/>
    </source>
</evidence>
<evidence type="ECO:0000256" key="2">
    <source>
        <dbReference type="ARBA" id="ARBA00022448"/>
    </source>
</evidence>
<dbReference type="GO" id="GO:0022857">
    <property type="term" value="F:transmembrane transporter activity"/>
    <property type="evidence" value="ECO:0007669"/>
    <property type="project" value="InterPro"/>
</dbReference>
<dbReference type="EMBL" id="LAZR01035169">
    <property type="protein sequence ID" value="KKL28238.1"/>
    <property type="molecule type" value="Genomic_DNA"/>
</dbReference>
<proteinExistence type="predicted"/>
<organism evidence="9">
    <name type="scientific">marine sediment metagenome</name>
    <dbReference type="NCBI Taxonomy" id="412755"/>
    <lineage>
        <taxon>unclassified sequences</taxon>
        <taxon>metagenomes</taxon>
        <taxon>ecological metagenomes</taxon>
    </lineage>
</organism>
<reference evidence="9" key="1">
    <citation type="journal article" date="2015" name="Nature">
        <title>Complex archaea that bridge the gap between prokaryotes and eukaryotes.</title>
        <authorList>
            <person name="Spang A."/>
            <person name="Saw J.H."/>
            <person name="Jorgensen S.L."/>
            <person name="Zaremba-Niedzwiedzka K."/>
            <person name="Martijn J."/>
            <person name="Lind A.E."/>
            <person name="van Eijk R."/>
            <person name="Schleper C."/>
            <person name="Guy L."/>
            <person name="Ettema T.J."/>
        </authorList>
    </citation>
    <scope>NUCLEOTIDE SEQUENCE</scope>
</reference>
<evidence type="ECO:0000256" key="7">
    <source>
        <dbReference type="ARBA" id="ARBA00023136"/>
    </source>
</evidence>
<dbReference type="InterPro" id="IPR001851">
    <property type="entry name" value="ABC_transp_permease"/>
</dbReference>
<dbReference type="PANTHER" id="PTHR32196">
    <property type="entry name" value="ABC TRANSPORTER PERMEASE PROTEIN YPHD-RELATED-RELATED"/>
    <property type="match status" value="1"/>
</dbReference>
<dbReference type="Pfam" id="PF02653">
    <property type="entry name" value="BPD_transp_2"/>
    <property type="match status" value="1"/>
</dbReference>
<dbReference type="PANTHER" id="PTHR32196:SF21">
    <property type="entry name" value="ABC TRANSPORTER PERMEASE PROTEIN YPHD-RELATED"/>
    <property type="match status" value="1"/>
</dbReference>
<accession>A0A0F9EWQ1</accession>
<feature type="non-terminal residue" evidence="9">
    <location>
        <position position="1"/>
    </location>
</feature>
<feature type="transmembrane region" description="Helical" evidence="8">
    <location>
        <begin position="115"/>
        <end position="132"/>
    </location>
</feature>
<keyword evidence="4" id="KW-0997">Cell inner membrane</keyword>
<feature type="transmembrane region" description="Helical" evidence="8">
    <location>
        <begin position="83"/>
        <end position="103"/>
    </location>
</feature>
<dbReference type="AlphaFoldDB" id="A0A0F9EWQ1"/>
<evidence type="ECO:0000256" key="1">
    <source>
        <dbReference type="ARBA" id="ARBA00004651"/>
    </source>
</evidence>
<evidence type="ECO:0008006" key="10">
    <source>
        <dbReference type="Google" id="ProtNLM"/>
    </source>
</evidence>
<name>A0A0F9EWQ1_9ZZZZ</name>
<dbReference type="SUPFAM" id="SSF81345">
    <property type="entry name" value="ABC transporter involved in vitamin B12 uptake, BtuC"/>
    <property type="match status" value="1"/>
</dbReference>
<keyword evidence="5 8" id="KW-0812">Transmembrane</keyword>
<keyword evidence="7 8" id="KW-0472">Membrane</keyword>
<comment type="subcellular location">
    <subcellularLocation>
        <location evidence="1">Cell membrane</location>
        <topology evidence="1">Multi-pass membrane protein</topology>
    </subcellularLocation>
</comment>
<gene>
    <name evidence="9" type="ORF">LCGC14_2377170</name>
</gene>
<feature type="transmembrane region" description="Helical" evidence="8">
    <location>
        <begin position="34"/>
        <end position="52"/>
    </location>
</feature>
<protein>
    <recommendedName>
        <fullName evidence="10">ABC transporter permease</fullName>
    </recommendedName>
</protein>
<evidence type="ECO:0000256" key="4">
    <source>
        <dbReference type="ARBA" id="ARBA00022519"/>
    </source>
</evidence>
<sequence length="155" mass="16534">AILQSLALVVSDMESILILTDELYWFGTVKLLKIPLLIWVLAVIAVILWLMMRFSRAGRKIYAIGGDPVVANLFGIKVKKIRIILYTLFGTAVGVATVIMISLSGVGNPYHGLRLPLPIISAVILGGVSFMGEGTGNIPGTVLGMLIISARESGA</sequence>
<evidence type="ECO:0000313" key="9">
    <source>
        <dbReference type="EMBL" id="KKL28238.1"/>
    </source>
</evidence>
<dbReference type="InterPro" id="IPR037294">
    <property type="entry name" value="ABC_BtuC-like"/>
</dbReference>
<comment type="caution">
    <text evidence="9">The sequence shown here is derived from an EMBL/GenBank/DDBJ whole genome shotgun (WGS) entry which is preliminary data.</text>
</comment>
<keyword evidence="3" id="KW-1003">Cell membrane</keyword>
<dbReference type="GO" id="GO:0005886">
    <property type="term" value="C:plasma membrane"/>
    <property type="evidence" value="ECO:0007669"/>
    <property type="project" value="UniProtKB-SubCell"/>
</dbReference>
<evidence type="ECO:0000256" key="8">
    <source>
        <dbReference type="SAM" id="Phobius"/>
    </source>
</evidence>
<evidence type="ECO:0000256" key="6">
    <source>
        <dbReference type="ARBA" id="ARBA00022989"/>
    </source>
</evidence>
<evidence type="ECO:0000256" key="5">
    <source>
        <dbReference type="ARBA" id="ARBA00022692"/>
    </source>
</evidence>
<keyword evidence="2" id="KW-0813">Transport</keyword>
<keyword evidence="6 8" id="KW-1133">Transmembrane helix</keyword>